<comment type="subcellular location">
    <subcellularLocation>
        <location evidence="1">Cytoplasm</location>
    </subcellularLocation>
</comment>
<dbReference type="KEGG" id="scou:SCORR_v1c08440"/>
<dbReference type="GO" id="GO:0000049">
    <property type="term" value="F:tRNA binding"/>
    <property type="evidence" value="ECO:0007669"/>
    <property type="project" value="TreeGrafter"/>
</dbReference>
<organism evidence="13 14">
    <name type="scientific">Spiroplasma corruscae</name>
    <dbReference type="NCBI Taxonomy" id="216934"/>
    <lineage>
        <taxon>Bacteria</taxon>
        <taxon>Bacillati</taxon>
        <taxon>Mycoplasmatota</taxon>
        <taxon>Mollicutes</taxon>
        <taxon>Entomoplasmatales</taxon>
        <taxon>Spiroplasmataceae</taxon>
        <taxon>Spiroplasma</taxon>
    </lineage>
</organism>
<dbReference type="GO" id="GO:0005737">
    <property type="term" value="C:cytoplasm"/>
    <property type="evidence" value="ECO:0007669"/>
    <property type="project" value="UniProtKB-SubCell"/>
</dbReference>
<comment type="similarity">
    <text evidence="2">Belongs to the SUA5 family.</text>
</comment>
<dbReference type="SUPFAM" id="SSF55821">
    <property type="entry name" value="YrdC/RibB"/>
    <property type="match status" value="1"/>
</dbReference>
<evidence type="ECO:0000256" key="2">
    <source>
        <dbReference type="ARBA" id="ARBA00007663"/>
    </source>
</evidence>
<dbReference type="Gene3D" id="3.90.870.10">
    <property type="entry name" value="DHBP synthase"/>
    <property type="match status" value="1"/>
</dbReference>
<evidence type="ECO:0000256" key="10">
    <source>
        <dbReference type="ARBA" id="ARBA00029774"/>
    </source>
</evidence>
<keyword evidence="8" id="KW-0547">Nucleotide-binding</keyword>
<dbReference type="InterPro" id="IPR006070">
    <property type="entry name" value="Sua5-like_dom"/>
</dbReference>
<keyword evidence="9" id="KW-0067">ATP-binding</keyword>
<comment type="catalytic activity">
    <reaction evidence="11">
        <text>L-threonine + hydrogencarbonate + ATP = L-threonylcarbamoyladenylate + diphosphate + H2O</text>
        <dbReference type="Rhea" id="RHEA:36407"/>
        <dbReference type="ChEBI" id="CHEBI:15377"/>
        <dbReference type="ChEBI" id="CHEBI:17544"/>
        <dbReference type="ChEBI" id="CHEBI:30616"/>
        <dbReference type="ChEBI" id="CHEBI:33019"/>
        <dbReference type="ChEBI" id="CHEBI:57926"/>
        <dbReference type="ChEBI" id="CHEBI:73682"/>
        <dbReference type="EC" id="2.7.7.87"/>
    </reaction>
</comment>
<dbReference type="OrthoDB" id="398568at2"/>
<dbReference type="GO" id="GO:0006450">
    <property type="term" value="P:regulation of translational fidelity"/>
    <property type="evidence" value="ECO:0007669"/>
    <property type="project" value="TreeGrafter"/>
</dbReference>
<dbReference type="PANTHER" id="PTHR17490:SF16">
    <property type="entry name" value="THREONYLCARBAMOYL-AMP SYNTHASE"/>
    <property type="match status" value="1"/>
</dbReference>
<name>A0A222EQ81_9MOLU</name>
<evidence type="ECO:0000256" key="1">
    <source>
        <dbReference type="ARBA" id="ARBA00004496"/>
    </source>
</evidence>
<evidence type="ECO:0000256" key="3">
    <source>
        <dbReference type="ARBA" id="ARBA00012584"/>
    </source>
</evidence>
<evidence type="ECO:0000313" key="14">
    <source>
        <dbReference type="Proteomes" id="UP000203229"/>
    </source>
</evidence>
<evidence type="ECO:0000256" key="5">
    <source>
        <dbReference type="ARBA" id="ARBA00022679"/>
    </source>
</evidence>
<dbReference type="Proteomes" id="UP000203229">
    <property type="component" value="Chromosome"/>
</dbReference>
<accession>A0A222EQ81</accession>
<evidence type="ECO:0000259" key="12">
    <source>
        <dbReference type="PROSITE" id="PS51163"/>
    </source>
</evidence>
<keyword evidence="5" id="KW-0808">Transferase</keyword>
<keyword evidence="6" id="KW-0819">tRNA processing</keyword>
<dbReference type="PROSITE" id="PS51163">
    <property type="entry name" value="YRDC"/>
    <property type="match status" value="1"/>
</dbReference>
<evidence type="ECO:0000256" key="11">
    <source>
        <dbReference type="ARBA" id="ARBA00048366"/>
    </source>
</evidence>
<protein>
    <recommendedName>
        <fullName evidence="10">L-threonylcarbamoyladenylate synthase</fullName>
        <ecNumber evidence="3">2.7.7.87</ecNumber>
    </recommendedName>
    <alternativeName>
        <fullName evidence="10">L-threonylcarbamoyladenylate synthase</fullName>
    </alternativeName>
</protein>
<keyword evidence="7" id="KW-0548">Nucleotidyltransferase</keyword>
<dbReference type="GO" id="GO:0005524">
    <property type="term" value="F:ATP binding"/>
    <property type="evidence" value="ECO:0007669"/>
    <property type="project" value="UniProtKB-KW"/>
</dbReference>
<keyword evidence="4" id="KW-0963">Cytoplasm</keyword>
<dbReference type="PANTHER" id="PTHR17490">
    <property type="entry name" value="SUA5"/>
    <property type="match status" value="1"/>
</dbReference>
<feature type="domain" description="YrdC-like" evidence="12">
    <location>
        <begin position="10"/>
        <end position="178"/>
    </location>
</feature>
<dbReference type="EC" id="2.7.7.87" evidence="3"/>
<dbReference type="RefSeq" id="WP_157705396.1">
    <property type="nucleotide sequence ID" value="NZ_CP022535.1"/>
</dbReference>
<dbReference type="GO" id="GO:0061710">
    <property type="term" value="F:L-threonylcarbamoyladenylate synthase"/>
    <property type="evidence" value="ECO:0007669"/>
    <property type="project" value="UniProtKB-EC"/>
</dbReference>
<gene>
    <name evidence="13" type="primary">tsaC</name>
    <name evidence="13" type="ORF">SCORR_v1c08440</name>
</gene>
<keyword evidence="14" id="KW-1185">Reference proteome</keyword>
<evidence type="ECO:0000313" key="13">
    <source>
        <dbReference type="EMBL" id="ASP28616.1"/>
    </source>
</evidence>
<evidence type="ECO:0000256" key="4">
    <source>
        <dbReference type="ARBA" id="ARBA00022490"/>
    </source>
</evidence>
<dbReference type="InterPro" id="IPR017945">
    <property type="entry name" value="DHBP_synth_RibB-like_a/b_dom"/>
</dbReference>
<dbReference type="GO" id="GO:0003725">
    <property type="term" value="F:double-stranded RNA binding"/>
    <property type="evidence" value="ECO:0007669"/>
    <property type="project" value="InterPro"/>
</dbReference>
<proteinExistence type="inferred from homology"/>
<dbReference type="Pfam" id="PF01300">
    <property type="entry name" value="Sua5_yciO_yrdC"/>
    <property type="match status" value="1"/>
</dbReference>
<evidence type="ECO:0000256" key="9">
    <source>
        <dbReference type="ARBA" id="ARBA00022840"/>
    </source>
</evidence>
<dbReference type="GO" id="GO:0008033">
    <property type="term" value="P:tRNA processing"/>
    <property type="evidence" value="ECO:0007669"/>
    <property type="project" value="UniProtKB-KW"/>
</dbReference>
<sequence>MKTGNNILNSDQIKYAIGYLEKDLPIILPTDTIYGLSLKYNLNNVTKINRIKSSNESKKLIVLISKVSQIRDLGVEVNLKQISILKSSNRPTTLLLKTKNEEMIGFRIPKRRDLKLIIDKVGPIISTSVNISGRKFLSNYDELLAFKEEKNINEIFWVGTLNNKPSIILDPELNIIRD</sequence>
<evidence type="ECO:0000256" key="6">
    <source>
        <dbReference type="ARBA" id="ARBA00022694"/>
    </source>
</evidence>
<reference evidence="13 14" key="1">
    <citation type="submission" date="2017-07" db="EMBL/GenBank/DDBJ databases">
        <title>Complete genome sequence of Spiroplasma corruscae EC-1 (DSM 19793).</title>
        <authorList>
            <person name="Tsai Y.-M."/>
            <person name="Lo W.-S."/>
            <person name="Kuo C.-H."/>
        </authorList>
    </citation>
    <scope>NUCLEOTIDE SEQUENCE [LARGE SCALE GENOMIC DNA]</scope>
    <source>
        <strain evidence="13 14">EC-1</strain>
    </source>
</reference>
<dbReference type="InterPro" id="IPR050156">
    <property type="entry name" value="TC-AMP_synthase_SUA5"/>
</dbReference>
<evidence type="ECO:0000256" key="7">
    <source>
        <dbReference type="ARBA" id="ARBA00022695"/>
    </source>
</evidence>
<evidence type="ECO:0000256" key="8">
    <source>
        <dbReference type="ARBA" id="ARBA00022741"/>
    </source>
</evidence>
<dbReference type="AlphaFoldDB" id="A0A222EQ81"/>
<dbReference type="EMBL" id="CP022535">
    <property type="protein sequence ID" value="ASP28616.1"/>
    <property type="molecule type" value="Genomic_DNA"/>
</dbReference>